<dbReference type="Proteomes" id="UP001321786">
    <property type="component" value="Chromosome"/>
</dbReference>
<feature type="domain" description="Cytidyltransferase-like" evidence="11">
    <location>
        <begin position="11"/>
        <end position="177"/>
    </location>
</feature>
<evidence type="ECO:0000259" key="11">
    <source>
        <dbReference type="Pfam" id="PF01467"/>
    </source>
</evidence>
<keyword evidence="7 10" id="KW-0067">ATP-binding</keyword>
<dbReference type="Gene3D" id="3.40.50.620">
    <property type="entry name" value="HUPs"/>
    <property type="match status" value="1"/>
</dbReference>
<evidence type="ECO:0000256" key="4">
    <source>
        <dbReference type="ARBA" id="ARBA00022679"/>
    </source>
</evidence>
<dbReference type="NCBIfam" id="TIGR00482">
    <property type="entry name" value="nicotinate (nicotinamide) nucleotide adenylyltransferase"/>
    <property type="match status" value="1"/>
</dbReference>
<evidence type="ECO:0000256" key="1">
    <source>
        <dbReference type="ARBA" id="ARBA00002324"/>
    </source>
</evidence>
<name>A0AAU9EK07_9FIRM</name>
<dbReference type="NCBIfam" id="NF000840">
    <property type="entry name" value="PRK00071.1-3"/>
    <property type="match status" value="1"/>
</dbReference>
<evidence type="ECO:0000256" key="9">
    <source>
        <dbReference type="ARBA" id="ARBA00048721"/>
    </source>
</evidence>
<dbReference type="GO" id="GO:0004515">
    <property type="term" value="F:nicotinate-nucleotide adenylyltransferase activity"/>
    <property type="evidence" value="ECO:0007669"/>
    <property type="project" value="UniProtKB-UniRule"/>
</dbReference>
<sequence>MYQKNNYKVGIMGGTFDPIHYGHLVIAEQVRERFLLDKVIFVPVGKAPHKEGVEVDKFDRFNMVKLAIESNSNFEISSIEIDKHKKTYTIDTIKELKNNIDAEIFFITGSDAILMIDTWKDYKELLSLVKFIGATRPGVKKKQLENKINEIYRDVGEKILLTSIPKLEISSTDIRRRVKNKKSIKYLLPEKVEEYIYSKSLYLIKK</sequence>
<dbReference type="PANTHER" id="PTHR39321:SF3">
    <property type="entry name" value="PHOSPHOPANTETHEINE ADENYLYLTRANSFERASE"/>
    <property type="match status" value="1"/>
</dbReference>
<dbReference type="InterPro" id="IPR005248">
    <property type="entry name" value="NadD/NMNAT"/>
</dbReference>
<dbReference type="EMBL" id="AP028654">
    <property type="protein sequence ID" value="BEP29913.1"/>
    <property type="molecule type" value="Genomic_DNA"/>
</dbReference>
<dbReference type="CDD" id="cd02165">
    <property type="entry name" value="NMNAT"/>
    <property type="match status" value="1"/>
</dbReference>
<dbReference type="RefSeq" id="WP_338535524.1">
    <property type="nucleotide sequence ID" value="NZ_AP028654.1"/>
</dbReference>
<proteinExistence type="inferred from homology"/>
<dbReference type="AlphaFoldDB" id="A0AAU9EK07"/>
<keyword evidence="4 10" id="KW-0808">Transferase</keyword>
<evidence type="ECO:0000256" key="10">
    <source>
        <dbReference type="HAMAP-Rule" id="MF_00244"/>
    </source>
</evidence>
<gene>
    <name evidence="10 12" type="primary">nadD</name>
    <name evidence="12" type="ORF">HLPR_22440</name>
</gene>
<keyword evidence="3 10" id="KW-0662">Pyridine nucleotide biosynthesis</keyword>
<reference evidence="12 13" key="1">
    <citation type="submission" date="2023-08" db="EMBL/GenBank/DDBJ databases">
        <title>Helicovermis profunda gen. nov., sp. nov., a novel mesophilic, fermentative bacterium within the Bacillota from a deep-sea hydrothermal vent chimney.</title>
        <authorList>
            <person name="Miyazaki U."/>
            <person name="Mizutani D."/>
            <person name="Hashimoto Y."/>
            <person name="Tame A."/>
            <person name="Sawayama S."/>
            <person name="Miyazaki J."/>
            <person name="Takai K."/>
            <person name="Nakagawa S."/>
        </authorList>
    </citation>
    <scope>NUCLEOTIDE SEQUENCE [LARGE SCALE GENOMIC DNA]</scope>
    <source>
        <strain evidence="12 13">S502</strain>
    </source>
</reference>
<keyword evidence="5 10" id="KW-0548">Nucleotidyltransferase</keyword>
<evidence type="ECO:0000313" key="12">
    <source>
        <dbReference type="EMBL" id="BEP29913.1"/>
    </source>
</evidence>
<evidence type="ECO:0000256" key="8">
    <source>
        <dbReference type="ARBA" id="ARBA00023027"/>
    </source>
</evidence>
<dbReference type="PANTHER" id="PTHR39321">
    <property type="entry name" value="NICOTINATE-NUCLEOTIDE ADENYLYLTRANSFERASE-RELATED"/>
    <property type="match status" value="1"/>
</dbReference>
<dbReference type="GO" id="GO:0005524">
    <property type="term" value="F:ATP binding"/>
    <property type="evidence" value="ECO:0007669"/>
    <property type="project" value="UniProtKB-KW"/>
</dbReference>
<dbReference type="Pfam" id="PF01467">
    <property type="entry name" value="CTP_transf_like"/>
    <property type="match status" value="1"/>
</dbReference>
<dbReference type="KEGG" id="hprf:HLPR_22440"/>
<evidence type="ECO:0000256" key="6">
    <source>
        <dbReference type="ARBA" id="ARBA00022741"/>
    </source>
</evidence>
<dbReference type="InterPro" id="IPR014729">
    <property type="entry name" value="Rossmann-like_a/b/a_fold"/>
</dbReference>
<comment type="function">
    <text evidence="1 10">Catalyzes the reversible adenylation of nicotinate mononucleotide (NaMN) to nicotinic acid adenine dinucleotide (NaAD).</text>
</comment>
<evidence type="ECO:0000256" key="7">
    <source>
        <dbReference type="ARBA" id="ARBA00022840"/>
    </source>
</evidence>
<evidence type="ECO:0000313" key="13">
    <source>
        <dbReference type="Proteomes" id="UP001321786"/>
    </source>
</evidence>
<keyword evidence="13" id="KW-1185">Reference proteome</keyword>
<evidence type="ECO:0000256" key="5">
    <source>
        <dbReference type="ARBA" id="ARBA00022695"/>
    </source>
</evidence>
<comment type="pathway">
    <text evidence="2 10">Cofactor biosynthesis; NAD(+) biosynthesis; deamido-NAD(+) from nicotinate D-ribonucleotide: step 1/1.</text>
</comment>
<keyword evidence="6 10" id="KW-0547">Nucleotide-binding</keyword>
<dbReference type="GO" id="GO:0009435">
    <property type="term" value="P:NAD+ biosynthetic process"/>
    <property type="evidence" value="ECO:0007669"/>
    <property type="project" value="UniProtKB-UniRule"/>
</dbReference>
<dbReference type="InterPro" id="IPR004821">
    <property type="entry name" value="Cyt_trans-like"/>
</dbReference>
<dbReference type="EC" id="2.7.7.18" evidence="10"/>
<evidence type="ECO:0000256" key="3">
    <source>
        <dbReference type="ARBA" id="ARBA00022642"/>
    </source>
</evidence>
<dbReference type="NCBIfam" id="TIGR00125">
    <property type="entry name" value="cyt_tran_rel"/>
    <property type="match status" value="1"/>
</dbReference>
<organism evidence="12 13">
    <name type="scientific">Helicovermis profundi</name>
    <dbReference type="NCBI Taxonomy" id="3065157"/>
    <lineage>
        <taxon>Bacteria</taxon>
        <taxon>Bacillati</taxon>
        <taxon>Bacillota</taxon>
        <taxon>Clostridia</taxon>
        <taxon>Helicovermis</taxon>
    </lineage>
</organism>
<comment type="catalytic activity">
    <reaction evidence="9 10">
        <text>nicotinate beta-D-ribonucleotide + ATP + H(+) = deamido-NAD(+) + diphosphate</text>
        <dbReference type="Rhea" id="RHEA:22860"/>
        <dbReference type="ChEBI" id="CHEBI:15378"/>
        <dbReference type="ChEBI" id="CHEBI:30616"/>
        <dbReference type="ChEBI" id="CHEBI:33019"/>
        <dbReference type="ChEBI" id="CHEBI:57502"/>
        <dbReference type="ChEBI" id="CHEBI:58437"/>
        <dbReference type="EC" id="2.7.7.18"/>
    </reaction>
</comment>
<comment type="similarity">
    <text evidence="10">Belongs to the NadD family.</text>
</comment>
<evidence type="ECO:0000256" key="2">
    <source>
        <dbReference type="ARBA" id="ARBA00005019"/>
    </source>
</evidence>
<keyword evidence="8 10" id="KW-0520">NAD</keyword>
<protein>
    <recommendedName>
        <fullName evidence="10">Probable nicotinate-nucleotide adenylyltransferase</fullName>
        <ecNumber evidence="10">2.7.7.18</ecNumber>
    </recommendedName>
    <alternativeName>
        <fullName evidence="10">Deamido-NAD(+) diphosphorylase</fullName>
    </alternativeName>
    <alternativeName>
        <fullName evidence="10">Deamido-NAD(+) pyrophosphorylase</fullName>
    </alternativeName>
    <alternativeName>
        <fullName evidence="10">Nicotinate mononucleotide adenylyltransferase</fullName>
        <shortName evidence="10">NaMN adenylyltransferase</shortName>
    </alternativeName>
</protein>
<accession>A0AAU9EK07</accession>
<dbReference type="SUPFAM" id="SSF52374">
    <property type="entry name" value="Nucleotidylyl transferase"/>
    <property type="match status" value="1"/>
</dbReference>
<dbReference type="HAMAP" id="MF_00244">
    <property type="entry name" value="NaMN_adenylyltr"/>
    <property type="match status" value="1"/>
</dbReference>